<dbReference type="NCBIfam" id="NF002017">
    <property type="entry name" value="PRK00823.1-2"/>
    <property type="match status" value="1"/>
</dbReference>
<evidence type="ECO:0000256" key="3">
    <source>
        <dbReference type="ARBA" id="ARBA00023239"/>
    </source>
</evidence>
<dbReference type="OrthoDB" id="5294615at2"/>
<dbReference type="GO" id="GO:0008124">
    <property type="term" value="F:4-alpha-hydroxytetrahydrobiopterin dehydratase activity"/>
    <property type="evidence" value="ECO:0007669"/>
    <property type="project" value="UniProtKB-UniRule"/>
</dbReference>
<dbReference type="NCBIfam" id="NF002018">
    <property type="entry name" value="PRK00823.1-3"/>
    <property type="match status" value="1"/>
</dbReference>
<dbReference type="Pfam" id="PF01329">
    <property type="entry name" value="Pterin_4a"/>
    <property type="match status" value="1"/>
</dbReference>
<dbReference type="CDD" id="cd00914">
    <property type="entry name" value="PCD_DCoH_subfamily_b"/>
    <property type="match status" value="1"/>
</dbReference>
<dbReference type="SUPFAM" id="SSF55248">
    <property type="entry name" value="PCD-like"/>
    <property type="match status" value="1"/>
</dbReference>
<dbReference type="Proteomes" id="UP000294980">
    <property type="component" value="Unassembled WGS sequence"/>
</dbReference>
<reference evidence="5 6" key="1">
    <citation type="submission" date="2019-03" db="EMBL/GenBank/DDBJ databases">
        <title>Genomic Encyclopedia of Type Strains, Phase IV (KMG-IV): sequencing the most valuable type-strain genomes for metagenomic binning, comparative biology and taxonomic classification.</title>
        <authorList>
            <person name="Goeker M."/>
        </authorList>
    </citation>
    <scope>NUCLEOTIDE SEQUENCE [LARGE SCALE GENOMIC DNA]</scope>
    <source>
        <strain evidence="5 6">DSM 23344</strain>
    </source>
</reference>
<protein>
    <recommendedName>
        <fullName evidence="4">Putative pterin-4-alpha-carbinolamine dehydratase</fullName>
        <shortName evidence="4">PHS</shortName>
        <ecNumber evidence="4">4.2.1.96</ecNumber>
    </recommendedName>
    <alternativeName>
        <fullName evidence="4">4-alpha-hydroxy-tetrahydropterin dehydratase</fullName>
    </alternativeName>
    <alternativeName>
        <fullName evidence="4">Pterin carbinolamine dehydratase</fullName>
        <shortName evidence="4">PCD</shortName>
    </alternativeName>
</protein>
<accession>A0A4R2KIK9</accession>
<dbReference type="AlphaFoldDB" id="A0A4R2KIK9"/>
<dbReference type="PANTHER" id="PTHR12599:SF0">
    <property type="entry name" value="PTERIN-4-ALPHA-CARBINOLAMINE DEHYDRATASE"/>
    <property type="match status" value="1"/>
</dbReference>
<dbReference type="HAMAP" id="MF_00434">
    <property type="entry name" value="Pterin_4_alpha"/>
    <property type="match status" value="1"/>
</dbReference>
<dbReference type="InterPro" id="IPR001533">
    <property type="entry name" value="Pterin_deHydtase"/>
</dbReference>
<keyword evidence="6" id="KW-1185">Reference proteome</keyword>
<gene>
    <name evidence="5" type="ORF">EV688_11928</name>
</gene>
<dbReference type="EC" id="4.2.1.96" evidence="4"/>
<comment type="caution">
    <text evidence="5">The sequence shown here is derived from an EMBL/GenBank/DDBJ whole genome shotgun (WGS) entry which is preliminary data.</text>
</comment>
<evidence type="ECO:0000313" key="6">
    <source>
        <dbReference type="Proteomes" id="UP000294980"/>
    </source>
</evidence>
<comment type="catalytic activity">
    <reaction evidence="1 4">
        <text>(4aS,6R)-4a-hydroxy-L-erythro-5,6,7,8-tetrahydrobiopterin = (6R)-L-erythro-6,7-dihydrobiopterin + H2O</text>
        <dbReference type="Rhea" id="RHEA:11920"/>
        <dbReference type="ChEBI" id="CHEBI:15377"/>
        <dbReference type="ChEBI" id="CHEBI:15642"/>
        <dbReference type="ChEBI" id="CHEBI:43120"/>
        <dbReference type="EC" id="4.2.1.96"/>
    </reaction>
</comment>
<sequence>MALLNDAELTTALARLDGWERKEKTIVRELEFDDFVAAWGFMSGIALIAQAMDHHPEWSNVYNRVSIALTSHDAGGITERDVQLATAINERARPASAQ</sequence>
<evidence type="ECO:0000256" key="1">
    <source>
        <dbReference type="ARBA" id="ARBA00001554"/>
    </source>
</evidence>
<proteinExistence type="inferred from homology"/>
<keyword evidence="3 4" id="KW-0456">Lyase</keyword>
<comment type="similarity">
    <text evidence="2 4">Belongs to the pterin-4-alpha-carbinolamine dehydratase family.</text>
</comment>
<organism evidence="5 6">
    <name type="scientific">Chromatocurvus halotolerans</name>
    <dbReference type="NCBI Taxonomy" id="1132028"/>
    <lineage>
        <taxon>Bacteria</taxon>
        <taxon>Pseudomonadati</taxon>
        <taxon>Pseudomonadota</taxon>
        <taxon>Gammaproteobacteria</taxon>
        <taxon>Cellvibrionales</taxon>
        <taxon>Halieaceae</taxon>
        <taxon>Chromatocurvus</taxon>
    </lineage>
</organism>
<dbReference type="EMBL" id="SLWX01000019">
    <property type="protein sequence ID" value="TCO72227.1"/>
    <property type="molecule type" value="Genomic_DNA"/>
</dbReference>
<dbReference type="PANTHER" id="PTHR12599">
    <property type="entry name" value="PTERIN-4-ALPHA-CARBINOLAMINE DEHYDRATASE"/>
    <property type="match status" value="1"/>
</dbReference>
<dbReference type="Gene3D" id="3.30.1360.20">
    <property type="entry name" value="Transcriptional coactivator/pterin dehydratase"/>
    <property type="match status" value="1"/>
</dbReference>
<name>A0A4R2KIK9_9GAMM</name>
<evidence type="ECO:0000256" key="2">
    <source>
        <dbReference type="ARBA" id="ARBA00006472"/>
    </source>
</evidence>
<dbReference type="GO" id="GO:0006729">
    <property type="term" value="P:tetrahydrobiopterin biosynthetic process"/>
    <property type="evidence" value="ECO:0007669"/>
    <property type="project" value="InterPro"/>
</dbReference>
<evidence type="ECO:0000313" key="5">
    <source>
        <dbReference type="EMBL" id="TCO72227.1"/>
    </source>
</evidence>
<dbReference type="InterPro" id="IPR036428">
    <property type="entry name" value="PCD_sf"/>
</dbReference>
<dbReference type="RefSeq" id="WP_117319394.1">
    <property type="nucleotide sequence ID" value="NZ_QQSW01000025.1"/>
</dbReference>
<evidence type="ECO:0000256" key="4">
    <source>
        <dbReference type="HAMAP-Rule" id="MF_00434"/>
    </source>
</evidence>